<protein>
    <recommendedName>
        <fullName evidence="4">Serpin domain-containing protein</fullName>
    </recommendedName>
</protein>
<evidence type="ECO:0000256" key="1">
    <source>
        <dbReference type="ARBA" id="ARBA00009500"/>
    </source>
</evidence>
<dbReference type="InterPro" id="IPR042178">
    <property type="entry name" value="Serpin_sf_1"/>
</dbReference>
<dbReference type="Proteomes" id="UP001286313">
    <property type="component" value="Unassembled WGS sequence"/>
</dbReference>
<evidence type="ECO:0000256" key="2">
    <source>
        <dbReference type="ARBA" id="ARBA00022690"/>
    </source>
</evidence>
<proteinExistence type="inferred from homology"/>
<dbReference type="InterPro" id="IPR023795">
    <property type="entry name" value="Serpin_CS"/>
</dbReference>
<feature type="domain" description="Serpin" evidence="4">
    <location>
        <begin position="1"/>
        <end position="82"/>
    </location>
</feature>
<dbReference type="Pfam" id="PF00079">
    <property type="entry name" value="Serpin"/>
    <property type="match status" value="1"/>
</dbReference>
<dbReference type="PANTHER" id="PTHR11461:SF211">
    <property type="entry name" value="GH10112P-RELATED"/>
    <property type="match status" value="1"/>
</dbReference>
<dbReference type="PROSITE" id="PS00284">
    <property type="entry name" value="SERPIN"/>
    <property type="match status" value="1"/>
</dbReference>
<keyword evidence="3" id="KW-0722">Serine protease inhibitor</keyword>
<gene>
    <name evidence="5" type="ORF">Pcinc_030697</name>
</gene>
<dbReference type="SUPFAM" id="SSF56574">
    <property type="entry name" value="Serpins"/>
    <property type="match status" value="1"/>
</dbReference>
<reference evidence="5" key="1">
    <citation type="submission" date="2023-10" db="EMBL/GenBank/DDBJ databases">
        <title>Genome assemblies of two species of porcelain crab, Petrolisthes cinctipes and Petrolisthes manimaculis (Anomura: Porcellanidae).</title>
        <authorList>
            <person name="Angst P."/>
        </authorList>
    </citation>
    <scope>NUCLEOTIDE SEQUENCE</scope>
    <source>
        <strain evidence="5">PB745_01</strain>
        <tissue evidence="5">Gill</tissue>
    </source>
</reference>
<organism evidence="5 6">
    <name type="scientific">Petrolisthes cinctipes</name>
    <name type="common">Flat porcelain crab</name>
    <dbReference type="NCBI Taxonomy" id="88211"/>
    <lineage>
        <taxon>Eukaryota</taxon>
        <taxon>Metazoa</taxon>
        <taxon>Ecdysozoa</taxon>
        <taxon>Arthropoda</taxon>
        <taxon>Crustacea</taxon>
        <taxon>Multicrustacea</taxon>
        <taxon>Malacostraca</taxon>
        <taxon>Eumalacostraca</taxon>
        <taxon>Eucarida</taxon>
        <taxon>Decapoda</taxon>
        <taxon>Pleocyemata</taxon>
        <taxon>Anomura</taxon>
        <taxon>Galatheoidea</taxon>
        <taxon>Porcellanidae</taxon>
        <taxon>Petrolisthes</taxon>
    </lineage>
</organism>
<dbReference type="Gene3D" id="3.30.497.10">
    <property type="entry name" value="Antithrombin, subunit I, domain 2"/>
    <property type="match status" value="1"/>
</dbReference>
<dbReference type="GO" id="GO:0004867">
    <property type="term" value="F:serine-type endopeptidase inhibitor activity"/>
    <property type="evidence" value="ECO:0007669"/>
    <property type="project" value="UniProtKB-KW"/>
</dbReference>
<comment type="similarity">
    <text evidence="1">Belongs to the serpin family.</text>
</comment>
<dbReference type="InterPro" id="IPR000215">
    <property type="entry name" value="Serpin_fam"/>
</dbReference>
<evidence type="ECO:0000313" key="6">
    <source>
        <dbReference type="Proteomes" id="UP001286313"/>
    </source>
</evidence>
<evidence type="ECO:0000313" key="5">
    <source>
        <dbReference type="EMBL" id="KAK3863547.1"/>
    </source>
</evidence>
<dbReference type="InterPro" id="IPR036186">
    <property type="entry name" value="Serpin_sf"/>
</dbReference>
<keyword evidence="2" id="KW-0646">Protease inhibitor</keyword>
<dbReference type="InterPro" id="IPR023796">
    <property type="entry name" value="Serpin_dom"/>
</dbReference>
<dbReference type="PANTHER" id="PTHR11461">
    <property type="entry name" value="SERINE PROTEASE INHIBITOR, SERPIN"/>
    <property type="match status" value="1"/>
</dbReference>
<dbReference type="EMBL" id="JAWQEG010003992">
    <property type="protein sequence ID" value="KAK3863547.1"/>
    <property type="molecule type" value="Genomic_DNA"/>
</dbReference>
<evidence type="ECO:0000259" key="4">
    <source>
        <dbReference type="Pfam" id="PF00079"/>
    </source>
</evidence>
<dbReference type="GO" id="GO:0005615">
    <property type="term" value="C:extracellular space"/>
    <property type="evidence" value="ECO:0007669"/>
    <property type="project" value="InterPro"/>
</dbReference>
<keyword evidence="6" id="KW-1185">Reference proteome</keyword>
<accession>A0AAE1EXW6</accession>
<sequence length="84" mass="9312">MFSLNANFTRFTDQHLQVTNIIHKAFLEVSEKGTEAAAATILAIQESGGISAKVFHCDRPFMFLIMDNNTKNLIFTGAYLGPTM</sequence>
<comment type="caution">
    <text evidence="5">The sequence shown here is derived from an EMBL/GenBank/DDBJ whole genome shotgun (WGS) entry which is preliminary data.</text>
</comment>
<name>A0AAE1EXW6_PETCI</name>
<dbReference type="AlphaFoldDB" id="A0AAE1EXW6"/>
<evidence type="ECO:0000256" key="3">
    <source>
        <dbReference type="ARBA" id="ARBA00022900"/>
    </source>
</evidence>